<comment type="caution">
    <text evidence="2">The sequence shown here is derived from an EMBL/GenBank/DDBJ whole genome shotgun (WGS) entry which is preliminary data.</text>
</comment>
<evidence type="ECO:0000256" key="1">
    <source>
        <dbReference type="SAM" id="SignalP"/>
    </source>
</evidence>
<feature type="signal peptide" evidence="1">
    <location>
        <begin position="1"/>
        <end position="20"/>
    </location>
</feature>
<sequence length="78" mass="9015">MKIFLSLFTLIMLFSIAVQANPKDRGNGKGKGHQKHYYKKQKHYCKAHCRHGVHHVYREKVIIVQPAPRPGININLPL</sequence>
<reference evidence="2 3" key="1">
    <citation type="submission" date="2020-12" db="EMBL/GenBank/DDBJ databases">
        <title>Bacterial novel species Adhaeribacter sp. BT258 isolated from soil.</title>
        <authorList>
            <person name="Jung H.-Y."/>
        </authorList>
    </citation>
    <scope>NUCLEOTIDE SEQUENCE [LARGE SCALE GENOMIC DNA]</scope>
    <source>
        <strain evidence="2 3">BT258</strain>
    </source>
</reference>
<evidence type="ECO:0000313" key="3">
    <source>
        <dbReference type="Proteomes" id="UP000644147"/>
    </source>
</evidence>
<organism evidence="2 3">
    <name type="scientific">Adhaeribacter terrigena</name>
    <dbReference type="NCBI Taxonomy" id="2793070"/>
    <lineage>
        <taxon>Bacteria</taxon>
        <taxon>Pseudomonadati</taxon>
        <taxon>Bacteroidota</taxon>
        <taxon>Cytophagia</taxon>
        <taxon>Cytophagales</taxon>
        <taxon>Hymenobacteraceae</taxon>
        <taxon>Adhaeribacter</taxon>
    </lineage>
</organism>
<feature type="chain" id="PRO_5046542620" evidence="1">
    <location>
        <begin position="21"/>
        <end position="78"/>
    </location>
</feature>
<dbReference type="EMBL" id="JAEHFX010000001">
    <property type="protein sequence ID" value="MBK0401975.1"/>
    <property type="molecule type" value="Genomic_DNA"/>
</dbReference>
<protein>
    <submittedName>
        <fullName evidence="2">Uncharacterized protein</fullName>
    </submittedName>
</protein>
<name>A0ABS1C0C8_9BACT</name>
<dbReference type="Proteomes" id="UP000644147">
    <property type="component" value="Unassembled WGS sequence"/>
</dbReference>
<evidence type="ECO:0000313" key="2">
    <source>
        <dbReference type="EMBL" id="MBK0401975.1"/>
    </source>
</evidence>
<keyword evidence="1" id="KW-0732">Signal</keyword>
<keyword evidence="3" id="KW-1185">Reference proteome</keyword>
<dbReference type="RefSeq" id="WP_200504573.1">
    <property type="nucleotide sequence ID" value="NZ_JAEHFX010000001.1"/>
</dbReference>
<accession>A0ABS1C0C8</accession>
<proteinExistence type="predicted"/>
<gene>
    <name evidence="2" type="ORF">I5M27_03200</name>
</gene>